<feature type="compositionally biased region" description="Polar residues" evidence="1">
    <location>
        <begin position="82"/>
        <end position="92"/>
    </location>
</feature>
<evidence type="ECO:0000313" key="3">
    <source>
        <dbReference type="Proteomes" id="UP000249396"/>
    </source>
</evidence>
<proteinExistence type="predicted"/>
<evidence type="ECO:0000256" key="1">
    <source>
        <dbReference type="SAM" id="MobiDB-lite"/>
    </source>
</evidence>
<reference evidence="2 3" key="1">
    <citation type="journal article" date="2018" name="Aquat. Microb. Ecol.">
        <title>Gammaproteobacterial methanotrophs dominate.</title>
        <authorList>
            <person name="Rissanen A.J."/>
            <person name="Saarenheimo J."/>
            <person name="Tiirola M."/>
            <person name="Peura S."/>
            <person name="Aalto S.L."/>
            <person name="Karvinen A."/>
            <person name="Nykanen H."/>
        </authorList>
    </citation>
    <scope>NUCLEOTIDE SEQUENCE [LARGE SCALE GENOMIC DNA]</scope>
    <source>
        <strain evidence="2">AMbin10</strain>
    </source>
</reference>
<protein>
    <submittedName>
        <fullName evidence="2">Uncharacterized protein</fullName>
    </submittedName>
</protein>
<comment type="caution">
    <text evidence="2">The sequence shown here is derived from an EMBL/GenBank/DDBJ whole genome shotgun (WGS) entry which is preliminary data.</text>
</comment>
<feature type="region of interest" description="Disordered" evidence="1">
    <location>
        <begin position="82"/>
        <end position="113"/>
    </location>
</feature>
<accession>A0A2W4RVG9</accession>
<sequence>MTARFPAARTGPAMDDRTRSGVALSKTHKNYTTYSGKGEMDEQMAINRSLFFQFESKRARYRALIKQHSCINSQTRAFNTDSGYTQIESQHPGTRKAAHSSLTPELRGAGGHN</sequence>
<organism evidence="2 3">
    <name type="scientific">Candidatus Methylumidiphilus alinenensis</name>
    <dbReference type="NCBI Taxonomy" id="2202197"/>
    <lineage>
        <taxon>Bacteria</taxon>
        <taxon>Pseudomonadati</taxon>
        <taxon>Pseudomonadota</taxon>
        <taxon>Gammaproteobacteria</taxon>
        <taxon>Methylococcales</taxon>
        <taxon>Candidatus Methylumidiphilus</taxon>
    </lineage>
</organism>
<dbReference type="Proteomes" id="UP000249396">
    <property type="component" value="Unassembled WGS sequence"/>
</dbReference>
<evidence type="ECO:0000313" key="2">
    <source>
        <dbReference type="EMBL" id="PZN88011.1"/>
    </source>
</evidence>
<dbReference type="AlphaFoldDB" id="A0A2W4RVG9"/>
<gene>
    <name evidence="2" type="ORF">DM484_00115</name>
</gene>
<feature type="region of interest" description="Disordered" evidence="1">
    <location>
        <begin position="1"/>
        <end position="28"/>
    </location>
</feature>
<dbReference type="EMBL" id="QJPH01000016">
    <property type="protein sequence ID" value="PZN88011.1"/>
    <property type="molecule type" value="Genomic_DNA"/>
</dbReference>
<name>A0A2W4RVG9_9GAMM</name>